<dbReference type="Pfam" id="PF26640">
    <property type="entry name" value="DUF8212"/>
    <property type="match status" value="1"/>
</dbReference>
<dbReference type="InterPro" id="IPR010730">
    <property type="entry name" value="HET"/>
</dbReference>
<dbReference type="Pfam" id="PF06985">
    <property type="entry name" value="HET"/>
    <property type="match status" value="1"/>
</dbReference>
<protein>
    <submittedName>
        <fullName evidence="3">Uncharacterized protein</fullName>
    </submittedName>
</protein>
<dbReference type="Proteomes" id="UP000053989">
    <property type="component" value="Unassembled WGS sequence"/>
</dbReference>
<dbReference type="InterPro" id="IPR058525">
    <property type="entry name" value="DUF8212"/>
</dbReference>
<dbReference type="PANTHER" id="PTHR10622:SF12">
    <property type="entry name" value="HET DOMAIN-CONTAINING PROTEIN"/>
    <property type="match status" value="1"/>
</dbReference>
<reference evidence="4" key="2">
    <citation type="submission" date="2015-01" db="EMBL/GenBank/DDBJ databases">
        <title>Evolutionary Origins and Diversification of the Mycorrhizal Mutualists.</title>
        <authorList>
            <consortium name="DOE Joint Genome Institute"/>
            <consortium name="Mycorrhizal Genomics Consortium"/>
            <person name="Kohler A."/>
            <person name="Kuo A."/>
            <person name="Nagy L.G."/>
            <person name="Floudas D."/>
            <person name="Copeland A."/>
            <person name="Barry K.W."/>
            <person name="Cichocki N."/>
            <person name="Veneault-Fourrey C."/>
            <person name="LaButti K."/>
            <person name="Lindquist E.A."/>
            <person name="Lipzen A."/>
            <person name="Lundell T."/>
            <person name="Morin E."/>
            <person name="Murat C."/>
            <person name="Riley R."/>
            <person name="Ohm R."/>
            <person name="Sun H."/>
            <person name="Tunlid A."/>
            <person name="Henrissat B."/>
            <person name="Grigoriev I.V."/>
            <person name="Hibbett D.S."/>
            <person name="Martin F."/>
        </authorList>
    </citation>
    <scope>NUCLEOTIDE SEQUENCE [LARGE SCALE GENOMIC DNA]</scope>
    <source>
        <strain evidence="4">Foug A</strain>
    </source>
</reference>
<dbReference type="PANTHER" id="PTHR10622">
    <property type="entry name" value="HET DOMAIN-CONTAINING PROTEIN"/>
    <property type="match status" value="1"/>
</dbReference>
<reference evidence="3 4" key="1">
    <citation type="submission" date="2014-04" db="EMBL/GenBank/DDBJ databases">
        <authorList>
            <consortium name="DOE Joint Genome Institute"/>
            <person name="Kuo A."/>
            <person name="Kohler A."/>
            <person name="Nagy L.G."/>
            <person name="Floudas D."/>
            <person name="Copeland A."/>
            <person name="Barry K.W."/>
            <person name="Cichocki N."/>
            <person name="Veneault-Fourrey C."/>
            <person name="LaButti K."/>
            <person name="Lindquist E.A."/>
            <person name="Lipzen A."/>
            <person name="Lundell T."/>
            <person name="Morin E."/>
            <person name="Murat C."/>
            <person name="Sun H."/>
            <person name="Tunlid A."/>
            <person name="Henrissat B."/>
            <person name="Grigoriev I.V."/>
            <person name="Hibbett D.S."/>
            <person name="Martin F."/>
            <person name="Nordberg H.P."/>
            <person name="Cantor M.N."/>
            <person name="Hua S.X."/>
        </authorList>
    </citation>
    <scope>NUCLEOTIDE SEQUENCE [LARGE SCALE GENOMIC DNA]</scope>
    <source>
        <strain evidence="3 4">Foug A</strain>
    </source>
</reference>
<dbReference type="EMBL" id="KN822069">
    <property type="protein sequence ID" value="KIM59819.1"/>
    <property type="molecule type" value="Genomic_DNA"/>
</dbReference>
<dbReference type="OrthoDB" id="5303367at2759"/>
<feature type="non-terminal residue" evidence="3">
    <location>
        <position position="239"/>
    </location>
</feature>
<gene>
    <name evidence="3" type="ORF">SCLCIDRAFT_61681</name>
</gene>
<feature type="domain" description="Heterokaryon incompatibility" evidence="1">
    <location>
        <begin position="1"/>
        <end position="98"/>
    </location>
</feature>
<evidence type="ECO:0000313" key="4">
    <source>
        <dbReference type="Proteomes" id="UP000053989"/>
    </source>
</evidence>
<dbReference type="AlphaFoldDB" id="A0A0C3DUF6"/>
<dbReference type="HOGENOM" id="CLU_000288_138_0_1"/>
<evidence type="ECO:0000259" key="2">
    <source>
        <dbReference type="Pfam" id="PF26640"/>
    </source>
</evidence>
<accession>A0A0C3DUF6</accession>
<evidence type="ECO:0000313" key="3">
    <source>
        <dbReference type="EMBL" id="KIM59819.1"/>
    </source>
</evidence>
<proteinExistence type="predicted"/>
<organism evidence="3 4">
    <name type="scientific">Scleroderma citrinum Foug A</name>
    <dbReference type="NCBI Taxonomy" id="1036808"/>
    <lineage>
        <taxon>Eukaryota</taxon>
        <taxon>Fungi</taxon>
        <taxon>Dikarya</taxon>
        <taxon>Basidiomycota</taxon>
        <taxon>Agaricomycotina</taxon>
        <taxon>Agaricomycetes</taxon>
        <taxon>Agaricomycetidae</taxon>
        <taxon>Boletales</taxon>
        <taxon>Sclerodermatineae</taxon>
        <taxon>Sclerodermataceae</taxon>
        <taxon>Scleroderma</taxon>
    </lineage>
</organism>
<keyword evidence="4" id="KW-1185">Reference proteome</keyword>
<dbReference type="STRING" id="1036808.A0A0C3DUF6"/>
<name>A0A0C3DUF6_9AGAM</name>
<evidence type="ECO:0000259" key="1">
    <source>
        <dbReference type="Pfam" id="PF06985"/>
    </source>
</evidence>
<dbReference type="InParanoid" id="A0A0C3DUF6"/>
<sequence>YAILSHRWLEQQGQTAEVRYDEMAELAKMDEDRDEIRQRDGYQKILHSCEQTKQDGLDWLWVDTCCIDKRSTAEISEAINSMYQWYENAAVCYAHLHDVLNLSFPGERNDVLYPNSNGWPEWFSRGWTLQELIAPRNIHFFNHDWQLIGDKRTFSRILVRITRIPSYIIMDGMYDRPCVAQIMSWAANRTTTLVEDRAYSLLGLLDINMTISYGEGKAAFQRLQREIIRASNDQSIFAW</sequence>
<feature type="non-terminal residue" evidence="3">
    <location>
        <position position="1"/>
    </location>
</feature>
<feature type="domain" description="DUF8212" evidence="2">
    <location>
        <begin position="219"/>
        <end position="239"/>
    </location>
</feature>